<evidence type="ECO:0000256" key="6">
    <source>
        <dbReference type="ARBA" id="ARBA00022982"/>
    </source>
</evidence>
<dbReference type="OrthoDB" id="405848at2759"/>
<evidence type="ECO:0000256" key="11">
    <source>
        <dbReference type="SAM" id="MobiDB-lite"/>
    </source>
</evidence>
<dbReference type="RefSeq" id="XP_017987658.1">
    <property type="nucleotide sequence ID" value="XM_018131764.1"/>
</dbReference>
<comment type="similarity">
    <text evidence="2">Belongs to the UQCRH/QCR6 family.</text>
</comment>
<dbReference type="PANTHER" id="PTHR15336">
    <property type="entry name" value="UBIQUINOL-CYTOCHROME C REDUCTASE COMPLEX 7.8 KDA PROTEIN"/>
    <property type="match status" value="1"/>
</dbReference>
<evidence type="ECO:0000256" key="2">
    <source>
        <dbReference type="ARBA" id="ARBA00006498"/>
    </source>
</evidence>
<keyword evidence="7" id="KW-0496">Mitochondrion</keyword>
<feature type="region of interest" description="Disordered" evidence="11">
    <location>
        <begin position="16"/>
        <end position="58"/>
    </location>
</feature>
<dbReference type="SUPFAM" id="SSF81531">
    <property type="entry name" value="Non-heme 11 kDa protein of cytochrome bc1 complex (Ubiquinol-cytochrome c reductase)"/>
    <property type="match status" value="1"/>
</dbReference>
<organism evidence="13 14">
    <name type="scientific">Eremothecium sinecaudum</name>
    <dbReference type="NCBI Taxonomy" id="45286"/>
    <lineage>
        <taxon>Eukaryota</taxon>
        <taxon>Fungi</taxon>
        <taxon>Dikarya</taxon>
        <taxon>Ascomycota</taxon>
        <taxon>Saccharomycotina</taxon>
        <taxon>Saccharomycetes</taxon>
        <taxon>Saccharomycetales</taxon>
        <taxon>Saccharomycetaceae</taxon>
        <taxon>Eremothecium</taxon>
    </lineage>
</organism>
<keyword evidence="5" id="KW-0999">Mitochondrion inner membrane</keyword>
<dbReference type="EMBL" id="CP014244">
    <property type="protein sequence ID" value="AMD20662.1"/>
    <property type="molecule type" value="Genomic_DNA"/>
</dbReference>
<evidence type="ECO:0000313" key="14">
    <source>
        <dbReference type="Proteomes" id="UP000243052"/>
    </source>
</evidence>
<gene>
    <name evidence="13" type="ORF">AW171_hschr42565</name>
</gene>
<protein>
    <recommendedName>
        <fullName evidence="9">Cytochrome b-c1 complex subunit 6, mitochondrial</fullName>
    </recommendedName>
    <alternativeName>
        <fullName evidence="10">Complex III subunit 6</fullName>
    </alternativeName>
</protein>
<reference evidence="13 14" key="1">
    <citation type="submission" date="2016-01" db="EMBL/GenBank/DDBJ databases">
        <title>Genome sequence of the yeast Holleya sinecauda.</title>
        <authorList>
            <person name="Dietrich F.S."/>
        </authorList>
    </citation>
    <scope>NUCLEOTIDE SEQUENCE [LARGE SCALE GENOMIC DNA]</scope>
    <source>
        <strain evidence="13 14">ATCC 58844</strain>
    </source>
</reference>
<dbReference type="STRING" id="45286.A0A0X8HSF5"/>
<evidence type="ECO:0000256" key="4">
    <source>
        <dbReference type="ARBA" id="ARBA00022660"/>
    </source>
</evidence>
<dbReference type="PANTHER" id="PTHR15336:SF0">
    <property type="entry name" value="CYTOCHROME B-C1 COMPLEX SUBUNIT 6, MITOCHONDRIAL"/>
    <property type="match status" value="1"/>
</dbReference>
<dbReference type="GO" id="GO:0005743">
    <property type="term" value="C:mitochondrial inner membrane"/>
    <property type="evidence" value="ECO:0007669"/>
    <property type="project" value="UniProtKB-SubCell"/>
</dbReference>
<comment type="subcellular location">
    <subcellularLocation>
        <location evidence="1">Mitochondrion inner membrane</location>
        <topology evidence="1">Peripheral membrane protein</topology>
        <orientation evidence="1">Intermembrane side</orientation>
    </subcellularLocation>
</comment>
<keyword evidence="4" id="KW-0679">Respiratory chain</keyword>
<evidence type="ECO:0000256" key="9">
    <source>
        <dbReference type="ARBA" id="ARBA00044155"/>
    </source>
</evidence>
<evidence type="ECO:0000256" key="1">
    <source>
        <dbReference type="ARBA" id="ARBA00004137"/>
    </source>
</evidence>
<proteinExistence type="inferred from homology"/>
<dbReference type="Gene3D" id="1.10.287.20">
    <property type="entry name" value="Ubiquinol-cytochrome C reductase hinge domain"/>
    <property type="match status" value="1"/>
</dbReference>
<dbReference type="FunFam" id="1.10.287.20:FF:000003">
    <property type="entry name" value="Cytochrome b-c1 complex subunit 6"/>
    <property type="match status" value="1"/>
</dbReference>
<feature type="compositionally biased region" description="Acidic residues" evidence="11">
    <location>
        <begin position="25"/>
        <end position="58"/>
    </location>
</feature>
<sequence>MVFSITEYLEELKEAMLPTVARAEDDVEDVEDNEEGDGEEEDDDDEDDDEDGDDEDGETVDQLDALRAECKETAEAKPLVHHYMECVERVHAAQEQPGYEDLDYKEDCVEEFFHLQHYLDQCAAPRLFDRLK</sequence>
<evidence type="ECO:0000259" key="12">
    <source>
        <dbReference type="Pfam" id="PF02320"/>
    </source>
</evidence>
<name>A0A0X8HSF5_9SACH</name>
<dbReference type="Pfam" id="PF02320">
    <property type="entry name" value="UCR_hinge"/>
    <property type="match status" value="1"/>
</dbReference>
<dbReference type="InterPro" id="IPR023184">
    <property type="entry name" value="Ubol_cytC_Rdtase_hinge_dom"/>
</dbReference>
<dbReference type="GeneID" id="28723918"/>
<accession>A0A0X8HSF5</accession>
<keyword evidence="3" id="KW-0813">Transport</keyword>
<dbReference type="InterPro" id="IPR003422">
    <property type="entry name" value="Cyt_b-c1_6"/>
</dbReference>
<dbReference type="InterPro" id="IPR036811">
    <property type="entry name" value="Ubol_cytC_Rdtase_hinge_dom_sf"/>
</dbReference>
<dbReference type="GO" id="GO:0006122">
    <property type="term" value="P:mitochondrial electron transport, ubiquinol to cytochrome c"/>
    <property type="evidence" value="ECO:0007669"/>
    <property type="project" value="InterPro"/>
</dbReference>
<feature type="domain" description="Ubiquinol-cytochrome C reductase hinge" evidence="12">
    <location>
        <begin position="61"/>
        <end position="132"/>
    </location>
</feature>
<keyword evidence="14" id="KW-1185">Reference proteome</keyword>
<keyword evidence="8" id="KW-0472">Membrane</keyword>
<evidence type="ECO:0000256" key="5">
    <source>
        <dbReference type="ARBA" id="ARBA00022792"/>
    </source>
</evidence>
<dbReference type="AlphaFoldDB" id="A0A0X8HSF5"/>
<evidence type="ECO:0000256" key="8">
    <source>
        <dbReference type="ARBA" id="ARBA00023136"/>
    </source>
</evidence>
<evidence type="ECO:0000256" key="3">
    <source>
        <dbReference type="ARBA" id="ARBA00022448"/>
    </source>
</evidence>
<dbReference type="Proteomes" id="UP000243052">
    <property type="component" value="Chromosome iv"/>
</dbReference>
<evidence type="ECO:0000256" key="10">
    <source>
        <dbReference type="ARBA" id="ARBA00044246"/>
    </source>
</evidence>
<evidence type="ECO:0000313" key="13">
    <source>
        <dbReference type="EMBL" id="AMD20662.1"/>
    </source>
</evidence>
<keyword evidence="6" id="KW-0249">Electron transport</keyword>
<evidence type="ECO:0000256" key="7">
    <source>
        <dbReference type="ARBA" id="ARBA00023128"/>
    </source>
</evidence>